<keyword evidence="2" id="KW-1185">Reference proteome</keyword>
<dbReference type="Proteomes" id="UP000275137">
    <property type="component" value="Unassembled WGS sequence"/>
</dbReference>
<protein>
    <submittedName>
        <fullName evidence="1">Uncharacterized protein</fullName>
    </submittedName>
</protein>
<proteinExistence type="predicted"/>
<comment type="caution">
    <text evidence="1">The sequence shown here is derived from an EMBL/GenBank/DDBJ whole genome shotgun (WGS) entry which is preliminary data.</text>
</comment>
<sequence>MLLIAALLSAGCASKYAEAPTPTKFEASEQGKLQAARHWELIAKNISGRLIADIQSKVSKSDRIYVETAQKSAFSRSVSLDLIAALTKTGYRVIKPSGSVRPDALSYSVKIDVETEVLEFSKGRTQAAAVGVPSMIASGLWVLDLLETTPAGGLTLAAFGFDAYNWFNQQKINGPVPKTEIIIDLVTSKDGEYLAVTKDIYYVAESDKRLYENLLKNYRLVGEAK</sequence>
<gene>
    <name evidence="1" type="ORF">ED236_06875</name>
</gene>
<dbReference type="AlphaFoldDB" id="A0A3N0V117"/>
<accession>A0A3N0V117</accession>
<dbReference type="EMBL" id="RJVP01000003">
    <property type="protein sequence ID" value="ROH86168.1"/>
    <property type="molecule type" value="Genomic_DNA"/>
</dbReference>
<organism evidence="1 2">
    <name type="scientific">Pseudomethylobacillus aquaticus</name>
    <dbReference type="NCBI Taxonomy" id="2676064"/>
    <lineage>
        <taxon>Bacteria</taxon>
        <taxon>Pseudomonadati</taxon>
        <taxon>Pseudomonadota</taxon>
        <taxon>Betaproteobacteria</taxon>
        <taxon>Nitrosomonadales</taxon>
        <taxon>Methylophilaceae</taxon>
        <taxon>Pseudomethylobacillus</taxon>
    </lineage>
</organism>
<evidence type="ECO:0000313" key="2">
    <source>
        <dbReference type="Proteomes" id="UP000275137"/>
    </source>
</evidence>
<name>A0A3N0V117_9PROT</name>
<evidence type="ECO:0000313" key="1">
    <source>
        <dbReference type="EMBL" id="ROH86168.1"/>
    </source>
</evidence>
<reference evidence="1 2" key="1">
    <citation type="submission" date="2018-10" db="EMBL/GenBank/DDBJ databases">
        <authorList>
            <person name="Chen W.-M."/>
        </authorList>
    </citation>
    <scope>NUCLEOTIDE SEQUENCE [LARGE SCALE GENOMIC DNA]</scope>
    <source>
        <strain evidence="1 2">H-5</strain>
    </source>
</reference>